<dbReference type="AlphaFoldDB" id="A0AA86QYW2"/>
<proteinExistence type="predicted"/>
<dbReference type="EMBL" id="CATOUU010000952">
    <property type="protein sequence ID" value="CAI9962254.1"/>
    <property type="molecule type" value="Genomic_DNA"/>
</dbReference>
<reference evidence="2" key="1">
    <citation type="submission" date="2023-06" db="EMBL/GenBank/DDBJ databases">
        <authorList>
            <person name="Kurt Z."/>
        </authorList>
    </citation>
    <scope>NUCLEOTIDE SEQUENCE</scope>
</reference>
<dbReference type="EMBL" id="CAXDID020000007">
    <property type="protein sequence ID" value="CAL5976772.1"/>
    <property type="molecule type" value="Genomic_DNA"/>
</dbReference>
<protein>
    <submittedName>
        <fullName evidence="3">Hypothetical_protein</fullName>
    </submittedName>
</protein>
<keyword evidence="1" id="KW-0472">Membrane</keyword>
<name>A0AA86QYW2_9EUKA</name>
<feature type="transmembrane region" description="Helical" evidence="1">
    <location>
        <begin position="110"/>
        <end position="132"/>
    </location>
</feature>
<keyword evidence="4" id="KW-1185">Reference proteome</keyword>
<keyword evidence="1" id="KW-0812">Transmembrane</keyword>
<organism evidence="2">
    <name type="scientific">Hexamita inflata</name>
    <dbReference type="NCBI Taxonomy" id="28002"/>
    <lineage>
        <taxon>Eukaryota</taxon>
        <taxon>Metamonada</taxon>
        <taxon>Diplomonadida</taxon>
        <taxon>Hexamitidae</taxon>
        <taxon>Hexamitinae</taxon>
        <taxon>Hexamita</taxon>
    </lineage>
</organism>
<sequence>MQFIKECYKYYNLKQVDDHFIIDLVASKKCGNPNNSYPFELLVLNKQYTTKFQQNAFLTFRDQQLDINCLNTESYENCVNQIQIPFSSSELLVNGEKIEHYNKYRSDMTVFWVLIGAGIVVVVICIIIAYLYCLKKNKQAKQVLAFVPDQESYGLLEQK</sequence>
<accession>A0AA86QYW2</accession>
<keyword evidence="1" id="KW-1133">Transmembrane helix</keyword>
<dbReference type="Proteomes" id="UP001642409">
    <property type="component" value="Unassembled WGS sequence"/>
</dbReference>
<comment type="caution">
    <text evidence="2">The sequence shown here is derived from an EMBL/GenBank/DDBJ whole genome shotgun (WGS) entry which is preliminary data.</text>
</comment>
<evidence type="ECO:0000313" key="4">
    <source>
        <dbReference type="Proteomes" id="UP001642409"/>
    </source>
</evidence>
<reference evidence="3 4" key="2">
    <citation type="submission" date="2024-07" db="EMBL/GenBank/DDBJ databases">
        <authorList>
            <person name="Akdeniz Z."/>
        </authorList>
    </citation>
    <scope>NUCLEOTIDE SEQUENCE [LARGE SCALE GENOMIC DNA]</scope>
</reference>
<evidence type="ECO:0000256" key="1">
    <source>
        <dbReference type="SAM" id="Phobius"/>
    </source>
</evidence>
<evidence type="ECO:0000313" key="3">
    <source>
        <dbReference type="EMBL" id="CAL5976772.1"/>
    </source>
</evidence>
<gene>
    <name evidence="3" type="ORF">HINF_LOCUS3983</name>
    <name evidence="2" type="ORF">HINF_LOCUS49899</name>
</gene>
<evidence type="ECO:0000313" key="2">
    <source>
        <dbReference type="EMBL" id="CAI9962254.1"/>
    </source>
</evidence>